<dbReference type="STRING" id="1160509.A0A3N4HKD0"/>
<evidence type="ECO:0000313" key="3">
    <source>
        <dbReference type="Proteomes" id="UP000275078"/>
    </source>
</evidence>
<feature type="region of interest" description="Disordered" evidence="1">
    <location>
        <begin position="78"/>
        <end position="102"/>
    </location>
</feature>
<dbReference type="EMBL" id="ML119793">
    <property type="protein sequence ID" value="RPA74322.1"/>
    <property type="molecule type" value="Genomic_DNA"/>
</dbReference>
<dbReference type="SUPFAM" id="SSF53335">
    <property type="entry name" value="S-adenosyl-L-methionine-dependent methyltransferases"/>
    <property type="match status" value="1"/>
</dbReference>
<feature type="compositionally biased region" description="Polar residues" evidence="1">
    <location>
        <begin position="502"/>
        <end position="514"/>
    </location>
</feature>
<feature type="compositionally biased region" description="Polar residues" evidence="1">
    <location>
        <begin position="270"/>
        <end position="280"/>
    </location>
</feature>
<organism evidence="2 3">
    <name type="scientific">Ascobolus immersus RN42</name>
    <dbReference type="NCBI Taxonomy" id="1160509"/>
    <lineage>
        <taxon>Eukaryota</taxon>
        <taxon>Fungi</taxon>
        <taxon>Dikarya</taxon>
        <taxon>Ascomycota</taxon>
        <taxon>Pezizomycotina</taxon>
        <taxon>Pezizomycetes</taxon>
        <taxon>Pezizales</taxon>
        <taxon>Ascobolaceae</taxon>
        <taxon>Ascobolus</taxon>
    </lineage>
</organism>
<feature type="region of interest" description="Disordered" evidence="1">
    <location>
        <begin position="140"/>
        <end position="159"/>
    </location>
</feature>
<name>A0A3N4HKD0_ASCIM</name>
<dbReference type="Gene3D" id="3.40.50.150">
    <property type="entry name" value="Vaccinia Virus protein VP39"/>
    <property type="match status" value="1"/>
</dbReference>
<evidence type="ECO:0000256" key="1">
    <source>
        <dbReference type="SAM" id="MobiDB-lite"/>
    </source>
</evidence>
<keyword evidence="3" id="KW-1185">Reference proteome</keyword>
<feature type="region of interest" description="Disordered" evidence="1">
    <location>
        <begin position="823"/>
        <end position="858"/>
    </location>
</feature>
<feature type="region of interest" description="Disordered" evidence="1">
    <location>
        <begin position="493"/>
        <end position="516"/>
    </location>
</feature>
<protein>
    <submittedName>
        <fullName evidence="2">Uncharacterized protein</fullName>
    </submittedName>
</protein>
<feature type="compositionally biased region" description="Acidic residues" evidence="1">
    <location>
        <begin position="827"/>
        <end position="836"/>
    </location>
</feature>
<feature type="compositionally biased region" description="Basic and acidic residues" evidence="1">
    <location>
        <begin position="393"/>
        <end position="402"/>
    </location>
</feature>
<proteinExistence type="predicted"/>
<feature type="region of interest" description="Disordered" evidence="1">
    <location>
        <begin position="270"/>
        <end position="333"/>
    </location>
</feature>
<accession>A0A3N4HKD0</accession>
<sequence length="1104" mass="121113">MASSHRTSVSRNSISVLGRHKKRASKSKLAEVTDYDPTTFRTHRMRPKISGPGGHEALYQEYDDLFDDTLDVLEDIPDEELVPEMSPSDISEEASTESSRKGSEAGSFLFLCGNDSRSDHQASPSLPKISSLSPLRAEFSIPGNDKLGQAEEGNQDGFSRARESLRSLRRTGTATPPYSKPGSYSELYSASAAAANFTTTTTGSTGKMATALSSPPTPPPKIDGDEIHQFVPPRLVEALAQHETANNYGNIKRNSAEMRVISLTLPASTEALDSTRSTEPSAHLEASSPTSIYEEEEGDEGPFAPLAQQHHQPHIHTTNTTTNTTCRLQSSPDGLGISNIPPPIPTQSVLRYTQLISTPTSILNYHHSAQHSDPGQTTPELEKDEGDSFGSHTPEEADLEHKMRSDTVTSCLFEEVDGGVAPLFFAKNTNIMTNNNKKTLKIDSSVGGGRTVGSVPNSAPLVRSAAIRASGQYTSRRTISGVNNFNIHELESPPSKVIAPTDPTSPTAADNASVKSPVEPRMVSSVYDFSDLGFIPACEPWTPQSPDSKKNFDCLAAFMVEEKQVVDDDQKSCSDCESCASEVLDSMKEVVARPMTEIFNPSAWQYYDFNFCPPEEVVGDATVAETESVETKVEETPEEKEAAKKERDLSYLRAFRLFLKRSPAADAYIQRNVRFEGLQTQRFRAHVRSLPVPVGKGNKKSPKGLSAADIQHQIRDDIMGSLWSLMAYRWLNFGKIIISPAHELLLAASYKRLNRRVKEKKDKRASELLQGARFSRSDVHPDASLGRRRVLDLGGEPVADWGWHCAYDYPRAKVYTVTLRAPKSTEEDSSSSESDNEGSSKGGAKREEDTPRGPPNHRHVSVKTFWTLPFPSNHFDVISARTLYASLTNNCHTSSLSGRFIDEYDLVMEEIMRVLKPGGYFEYNLVDCEILNGSSSSREFAGTLAMNLADKNHDPFPARRFISRLHKAGFKNDDIKRGWVFAPLAPSSPKPKPLPKDNIVSPISAPKSQLPGLPDMVMEEIKADMAKKMGKWEEEKAVPTGCTDAVASISGLFGGWALERMAKLVGMNSMEVATALGEVVRDEVGEGRRAGLKTLVGWARKPAL</sequence>
<dbReference type="Proteomes" id="UP000275078">
    <property type="component" value="Unassembled WGS sequence"/>
</dbReference>
<feature type="compositionally biased region" description="Polar residues" evidence="1">
    <location>
        <begin position="1"/>
        <end position="15"/>
    </location>
</feature>
<dbReference type="InterPro" id="IPR029063">
    <property type="entry name" value="SAM-dependent_MTases_sf"/>
</dbReference>
<evidence type="ECO:0000313" key="2">
    <source>
        <dbReference type="EMBL" id="RPA74322.1"/>
    </source>
</evidence>
<dbReference type="OrthoDB" id="10256176at2759"/>
<feature type="region of interest" description="Disordered" evidence="1">
    <location>
        <begin position="1"/>
        <end position="36"/>
    </location>
</feature>
<feature type="region of interest" description="Disordered" evidence="1">
    <location>
        <begin position="366"/>
        <end position="402"/>
    </location>
</feature>
<dbReference type="AlphaFoldDB" id="A0A3N4HKD0"/>
<gene>
    <name evidence="2" type="ORF">BJ508DRAFT_35894</name>
</gene>
<reference evidence="2 3" key="1">
    <citation type="journal article" date="2018" name="Nat. Ecol. Evol.">
        <title>Pezizomycetes genomes reveal the molecular basis of ectomycorrhizal truffle lifestyle.</title>
        <authorList>
            <person name="Murat C."/>
            <person name="Payen T."/>
            <person name="Noel B."/>
            <person name="Kuo A."/>
            <person name="Morin E."/>
            <person name="Chen J."/>
            <person name="Kohler A."/>
            <person name="Krizsan K."/>
            <person name="Balestrini R."/>
            <person name="Da Silva C."/>
            <person name="Montanini B."/>
            <person name="Hainaut M."/>
            <person name="Levati E."/>
            <person name="Barry K.W."/>
            <person name="Belfiori B."/>
            <person name="Cichocki N."/>
            <person name="Clum A."/>
            <person name="Dockter R.B."/>
            <person name="Fauchery L."/>
            <person name="Guy J."/>
            <person name="Iotti M."/>
            <person name="Le Tacon F."/>
            <person name="Lindquist E.A."/>
            <person name="Lipzen A."/>
            <person name="Malagnac F."/>
            <person name="Mello A."/>
            <person name="Molinier V."/>
            <person name="Miyauchi S."/>
            <person name="Poulain J."/>
            <person name="Riccioni C."/>
            <person name="Rubini A."/>
            <person name="Sitrit Y."/>
            <person name="Splivallo R."/>
            <person name="Traeger S."/>
            <person name="Wang M."/>
            <person name="Zifcakova L."/>
            <person name="Wipf D."/>
            <person name="Zambonelli A."/>
            <person name="Paolocci F."/>
            <person name="Nowrousian M."/>
            <person name="Ottonello S."/>
            <person name="Baldrian P."/>
            <person name="Spatafora J.W."/>
            <person name="Henrissat B."/>
            <person name="Nagy L.G."/>
            <person name="Aury J.M."/>
            <person name="Wincker P."/>
            <person name="Grigoriev I.V."/>
            <person name="Bonfante P."/>
            <person name="Martin F.M."/>
        </authorList>
    </citation>
    <scope>NUCLEOTIDE SEQUENCE [LARGE SCALE GENOMIC DNA]</scope>
    <source>
        <strain evidence="2 3">RN42</strain>
    </source>
</reference>